<feature type="chain" id="PRO_5024320039" evidence="1">
    <location>
        <begin position="26"/>
        <end position="544"/>
    </location>
</feature>
<gene>
    <name evidence="2" type="ORF">FDY95_21010</name>
</gene>
<keyword evidence="1" id="KW-0732">Signal</keyword>
<dbReference type="AlphaFoldDB" id="A0A5R8WL39"/>
<comment type="caution">
    <text evidence="2">The sequence shown here is derived from an EMBL/GenBank/DDBJ whole genome shotgun (WGS) entry which is preliminary data.</text>
</comment>
<dbReference type="NCBIfam" id="TIGR04183">
    <property type="entry name" value="Por_Secre_tail"/>
    <property type="match status" value="1"/>
</dbReference>
<keyword evidence="3" id="KW-1185">Reference proteome</keyword>
<dbReference type="Proteomes" id="UP000305517">
    <property type="component" value="Unassembled WGS sequence"/>
</dbReference>
<dbReference type="PANTHER" id="PTHR35580">
    <property type="entry name" value="CELL SURFACE GLYCOPROTEIN (S-LAYER PROTEIN)-LIKE PROTEIN"/>
    <property type="match status" value="1"/>
</dbReference>
<evidence type="ECO:0000313" key="2">
    <source>
        <dbReference type="EMBL" id="TLM89554.1"/>
    </source>
</evidence>
<dbReference type="RefSeq" id="WP_138080665.1">
    <property type="nucleotide sequence ID" value="NZ_VAJM01000013.1"/>
</dbReference>
<accession>A0A5R8WL39</accession>
<dbReference type="PANTHER" id="PTHR35580:SF1">
    <property type="entry name" value="PHYTASE-LIKE DOMAIN-CONTAINING PROTEIN"/>
    <property type="match status" value="1"/>
</dbReference>
<name>A0A5R8WL39_9BACT</name>
<dbReference type="EMBL" id="VAJM01000013">
    <property type="protein sequence ID" value="TLM89554.1"/>
    <property type="molecule type" value="Genomic_DNA"/>
</dbReference>
<dbReference type="InterPro" id="IPR052918">
    <property type="entry name" value="Motility_Chemotaxis_Reg"/>
</dbReference>
<sequence>MLHLFTRYVGALLAILLLTARPLAAQTTAPNWQWAAPLADGDDTYLSDVALDAAGNTYAVGDFRGTITLGNGPTLSSHGNTDVLLVKYGPGGALLWAQALGGPSSEIGSTIKVDALGNAYITGRISGPVTLGTATLTPLPGTDAFRAKIDPQGTVLWARGGGGSLTLDAAGRLYEAAGFTGTITLGGTTLALPPDRRGNPGRGLYLACYDAQGQAQWARVAAVLDSASSVLPGAVCVSAAGVYVAGTFTGQLTTETQRLTAQRQDVYAVRYDLQGNWLSALRAGDAGQEELYTAATDAAGHLYLGGTFRANTTFGSIGITGVPDTTTSFVVQYDAQGQAQWADVLPEPATLMRLATDASGRLYGAAYFRGTIHWGGRQVTSLGEDDALVCCYSPLGTLQWLQRGGGIYHDYASALAVDAAGSVRVVGYFGDEYTFGPSTFSGVPDGNPDAFVARLDVNTALAAAPARPVAPLTLAPNPAHAAVQLGGVPAGSRVQLIDALGRVAREATVAAGVPLSVRGLPAGLYAVRATDAQGRRYAGRLLVQ</sequence>
<reference evidence="2 3" key="1">
    <citation type="submission" date="2019-05" db="EMBL/GenBank/DDBJ databases">
        <title>Hymenobacter edaphi sp. nov., isolated from abandoned arsenic-contaminated farmland soil.</title>
        <authorList>
            <person name="Nie L."/>
        </authorList>
    </citation>
    <scope>NUCLEOTIDE SEQUENCE [LARGE SCALE GENOMIC DNA]</scope>
    <source>
        <strain evidence="2 3">1-3-3-8</strain>
    </source>
</reference>
<dbReference type="OrthoDB" id="610424at2"/>
<organism evidence="2 3">
    <name type="scientific">Hymenobacter jeollabukensis</name>
    <dbReference type="NCBI Taxonomy" id="2025313"/>
    <lineage>
        <taxon>Bacteria</taxon>
        <taxon>Pseudomonadati</taxon>
        <taxon>Bacteroidota</taxon>
        <taxon>Cytophagia</taxon>
        <taxon>Cytophagales</taxon>
        <taxon>Hymenobacteraceae</taxon>
        <taxon>Hymenobacter</taxon>
    </lineage>
</organism>
<evidence type="ECO:0000313" key="3">
    <source>
        <dbReference type="Proteomes" id="UP000305517"/>
    </source>
</evidence>
<dbReference type="InterPro" id="IPR026444">
    <property type="entry name" value="Secre_tail"/>
</dbReference>
<evidence type="ECO:0000256" key="1">
    <source>
        <dbReference type="SAM" id="SignalP"/>
    </source>
</evidence>
<feature type="signal peptide" evidence="1">
    <location>
        <begin position="1"/>
        <end position="25"/>
    </location>
</feature>
<proteinExistence type="predicted"/>
<protein>
    <submittedName>
        <fullName evidence="2">T9SS type A sorting domain-containing protein</fullName>
    </submittedName>
</protein>